<proteinExistence type="inferred from homology"/>
<gene>
    <name evidence="6" type="ORF">FYK55_03730</name>
</gene>
<evidence type="ECO:0000256" key="1">
    <source>
        <dbReference type="ARBA" id="ARBA00008857"/>
    </source>
</evidence>
<dbReference type="SUPFAM" id="SSF56349">
    <property type="entry name" value="DNA breaking-rejoining enzymes"/>
    <property type="match status" value="1"/>
</dbReference>
<reference evidence="6 7" key="1">
    <citation type="submission" date="2019-08" db="EMBL/GenBank/DDBJ databases">
        <authorList>
            <person name="Dhanesh K."/>
            <person name="Kumar G."/>
            <person name="Sasikala C."/>
            <person name="Venkata Ramana C."/>
        </authorList>
    </citation>
    <scope>NUCLEOTIDE SEQUENCE [LARGE SCALE GENOMIC DNA]</scope>
    <source>
        <strain evidence="6 7">JC645</strain>
    </source>
</reference>
<organism evidence="6 7">
    <name type="scientific">Roseiconus nitratireducens</name>
    <dbReference type="NCBI Taxonomy" id="2605748"/>
    <lineage>
        <taxon>Bacteria</taxon>
        <taxon>Pseudomonadati</taxon>
        <taxon>Planctomycetota</taxon>
        <taxon>Planctomycetia</taxon>
        <taxon>Pirellulales</taxon>
        <taxon>Pirellulaceae</taxon>
        <taxon>Roseiconus</taxon>
    </lineage>
</organism>
<dbReference type="GO" id="GO:0006310">
    <property type="term" value="P:DNA recombination"/>
    <property type="evidence" value="ECO:0007669"/>
    <property type="project" value="UniProtKB-KW"/>
</dbReference>
<dbReference type="Gene3D" id="1.10.150.130">
    <property type="match status" value="1"/>
</dbReference>
<evidence type="ECO:0000256" key="4">
    <source>
        <dbReference type="SAM" id="MobiDB-lite"/>
    </source>
</evidence>
<dbReference type="InterPro" id="IPR050090">
    <property type="entry name" value="Tyrosine_recombinase_XerCD"/>
</dbReference>
<dbReference type="PANTHER" id="PTHR30349:SF64">
    <property type="entry name" value="PROPHAGE INTEGRASE INTD-RELATED"/>
    <property type="match status" value="1"/>
</dbReference>
<feature type="region of interest" description="Disordered" evidence="4">
    <location>
        <begin position="312"/>
        <end position="341"/>
    </location>
</feature>
<evidence type="ECO:0000259" key="5">
    <source>
        <dbReference type="PROSITE" id="PS51898"/>
    </source>
</evidence>
<dbReference type="PANTHER" id="PTHR30349">
    <property type="entry name" value="PHAGE INTEGRASE-RELATED"/>
    <property type="match status" value="1"/>
</dbReference>
<accession>A0A5M6DEY3</accession>
<dbReference type="InterPro" id="IPR010998">
    <property type="entry name" value="Integrase_recombinase_N"/>
</dbReference>
<dbReference type="AlphaFoldDB" id="A0A5M6DEY3"/>
<dbReference type="InterPro" id="IPR013762">
    <property type="entry name" value="Integrase-like_cat_sf"/>
</dbReference>
<dbReference type="Proteomes" id="UP000324479">
    <property type="component" value="Unassembled WGS sequence"/>
</dbReference>
<comment type="caution">
    <text evidence="6">The sequence shown here is derived from an EMBL/GenBank/DDBJ whole genome shotgun (WGS) entry which is preliminary data.</text>
</comment>
<dbReference type="PROSITE" id="PS51898">
    <property type="entry name" value="TYR_RECOMBINASE"/>
    <property type="match status" value="1"/>
</dbReference>
<dbReference type="GO" id="GO:0003677">
    <property type="term" value="F:DNA binding"/>
    <property type="evidence" value="ECO:0007669"/>
    <property type="project" value="UniProtKB-KW"/>
</dbReference>
<name>A0A5M6DEY3_9BACT</name>
<dbReference type="Gene3D" id="1.10.443.10">
    <property type="entry name" value="Intergrase catalytic core"/>
    <property type="match status" value="1"/>
</dbReference>
<sequence length="416" mass="46077">MARPKAKAPARRYHISGQSVVTIAGRDFYLGKHDSPESIARYAALITVYQQNGLSLPDDFDPTSLDAHVALLLGVSAPQAAATHQTDQPILVRHVTGLFREHIAEKYKNTPSEKSRHDKLCDRLDKQFGDVAAEQFGPVKLKAFRKTLVDEGFARKYVNRLTNCVVAIFRHAVAGELIDATKVAQLKSLEPLRKGQTTAREVAPVVPVPIGDVRKTAELLSPVVKAMLRIQVATGARPKEICIMKPCDIDRSGDVWVYRLSQHKTDWTGKPKAIPLVGDARDAVTEYLQRDPNTYCFSPAEAMAWRRAIGTANRQTPLNQGNRPGSNRKANPKRTPRDHYTTASYYQAITRAAKRMKVPKWTPYQIRHLTATEVRAALGIEDARALLGHSTALMTAHYARESIEAATRAAKAAPKL</sequence>
<dbReference type="InterPro" id="IPR011010">
    <property type="entry name" value="DNA_brk_join_enz"/>
</dbReference>
<protein>
    <submittedName>
        <fullName evidence="6">Tyrosine-type recombinase/integrase</fullName>
    </submittedName>
</protein>
<feature type="domain" description="Tyr recombinase" evidence="5">
    <location>
        <begin position="191"/>
        <end position="411"/>
    </location>
</feature>
<keyword evidence="2" id="KW-0238">DNA-binding</keyword>
<evidence type="ECO:0000313" key="6">
    <source>
        <dbReference type="EMBL" id="KAA5546028.1"/>
    </source>
</evidence>
<evidence type="ECO:0000256" key="2">
    <source>
        <dbReference type="ARBA" id="ARBA00023125"/>
    </source>
</evidence>
<dbReference type="Pfam" id="PF00589">
    <property type="entry name" value="Phage_integrase"/>
    <property type="match status" value="1"/>
</dbReference>
<comment type="similarity">
    <text evidence="1">Belongs to the 'phage' integrase family.</text>
</comment>
<keyword evidence="3" id="KW-0233">DNA recombination</keyword>
<dbReference type="GO" id="GO:0015074">
    <property type="term" value="P:DNA integration"/>
    <property type="evidence" value="ECO:0007669"/>
    <property type="project" value="InterPro"/>
</dbReference>
<dbReference type="EMBL" id="VWOX01000002">
    <property type="protein sequence ID" value="KAA5546028.1"/>
    <property type="molecule type" value="Genomic_DNA"/>
</dbReference>
<dbReference type="InterPro" id="IPR002104">
    <property type="entry name" value="Integrase_catalytic"/>
</dbReference>
<evidence type="ECO:0000256" key="3">
    <source>
        <dbReference type="ARBA" id="ARBA00023172"/>
    </source>
</evidence>
<evidence type="ECO:0000313" key="7">
    <source>
        <dbReference type="Proteomes" id="UP000324479"/>
    </source>
</evidence>
<keyword evidence="7" id="KW-1185">Reference proteome</keyword>
<feature type="compositionally biased region" description="Polar residues" evidence="4">
    <location>
        <begin position="312"/>
        <end position="329"/>
    </location>
</feature>
<dbReference type="RefSeq" id="WP_150075019.1">
    <property type="nucleotide sequence ID" value="NZ_VWOX01000002.1"/>
</dbReference>